<dbReference type="PANTHER" id="PTHR47175:SF2">
    <property type="entry name" value="LIPASE ATG15-RELATED"/>
    <property type="match status" value="1"/>
</dbReference>
<protein>
    <recommendedName>
        <fullName evidence="6">triacylglycerol lipase</fullName>
        <ecNumber evidence="6">3.1.1.3</ecNumber>
    </recommendedName>
    <alternativeName>
        <fullName evidence="17">Autophagy-related protein 15</fullName>
    </alternativeName>
</protein>
<evidence type="ECO:0000256" key="7">
    <source>
        <dbReference type="ARBA" id="ARBA00022692"/>
    </source>
</evidence>
<dbReference type="EC" id="3.1.1.3" evidence="6"/>
<dbReference type="EMBL" id="SPNW01000003">
    <property type="protein sequence ID" value="TIA93101.1"/>
    <property type="molecule type" value="Genomic_DNA"/>
</dbReference>
<keyword evidence="16" id="KW-0325">Glycoprotein</keyword>
<evidence type="ECO:0000256" key="11">
    <source>
        <dbReference type="ARBA" id="ARBA00022968"/>
    </source>
</evidence>
<evidence type="ECO:0000256" key="3">
    <source>
        <dbReference type="ARBA" id="ARBA00004343"/>
    </source>
</evidence>
<comment type="subcellular location">
    <subcellularLocation>
        <location evidence="3">Endosome</location>
        <location evidence="3">Multivesicular body membrane</location>
        <topology evidence="3">Single-pass type II membrane protein</topology>
    </subcellularLocation>
    <subcellularLocation>
        <location evidence="2">Prevacuolar compartment membrane</location>
        <topology evidence="2">Single-pass type II membrane protein</topology>
    </subcellularLocation>
</comment>
<evidence type="ECO:0000256" key="16">
    <source>
        <dbReference type="ARBA" id="ARBA00023180"/>
    </source>
</evidence>
<keyword evidence="13" id="KW-0072">Autophagy</keyword>
<keyword evidence="11" id="KW-0735">Signal-anchor</keyword>
<gene>
    <name evidence="19" type="ORF">E3P99_00291</name>
</gene>
<keyword evidence="15 18" id="KW-0472">Membrane</keyword>
<dbReference type="GO" id="GO:0004806">
    <property type="term" value="F:triacylglycerol lipase activity"/>
    <property type="evidence" value="ECO:0007669"/>
    <property type="project" value="UniProtKB-EC"/>
</dbReference>
<keyword evidence="14" id="KW-0443">Lipid metabolism</keyword>
<evidence type="ECO:0000256" key="2">
    <source>
        <dbReference type="ARBA" id="ARBA00004270"/>
    </source>
</evidence>
<dbReference type="GO" id="GO:0046461">
    <property type="term" value="P:neutral lipid catabolic process"/>
    <property type="evidence" value="ECO:0007669"/>
    <property type="project" value="TreeGrafter"/>
</dbReference>
<dbReference type="CDD" id="cd00519">
    <property type="entry name" value="Lipase_3"/>
    <property type="match status" value="1"/>
</dbReference>
<dbReference type="PANTHER" id="PTHR47175">
    <property type="entry name" value="LIPASE ATG15-RELATED"/>
    <property type="match status" value="1"/>
</dbReference>
<evidence type="ECO:0000256" key="6">
    <source>
        <dbReference type="ARBA" id="ARBA00013279"/>
    </source>
</evidence>
<dbReference type="Proteomes" id="UP000310189">
    <property type="component" value="Unassembled WGS sequence"/>
</dbReference>
<dbReference type="GO" id="GO:0034496">
    <property type="term" value="P:multivesicular body membrane disassembly"/>
    <property type="evidence" value="ECO:0007669"/>
    <property type="project" value="TreeGrafter"/>
</dbReference>
<evidence type="ECO:0000313" key="19">
    <source>
        <dbReference type="EMBL" id="TIA93101.1"/>
    </source>
</evidence>
<keyword evidence="8" id="KW-0967">Endosome</keyword>
<comment type="subunit">
    <text evidence="5">Binds to both phosphatidylinositol (PI) and phosphatidylinositol 3,5-bisphosphate (PIP2).</text>
</comment>
<evidence type="ECO:0000256" key="13">
    <source>
        <dbReference type="ARBA" id="ARBA00023006"/>
    </source>
</evidence>
<dbReference type="OrthoDB" id="58570at2759"/>
<evidence type="ECO:0000313" key="20">
    <source>
        <dbReference type="Proteomes" id="UP000310189"/>
    </source>
</evidence>
<dbReference type="SUPFAM" id="SSF53474">
    <property type="entry name" value="alpha/beta-Hydrolases"/>
    <property type="match status" value="1"/>
</dbReference>
<comment type="similarity">
    <text evidence="4">Belongs to the AB hydrolase superfamily. Lipase family.</text>
</comment>
<dbReference type="InterPro" id="IPR050805">
    <property type="entry name" value="ATG15_Lipase"/>
</dbReference>
<evidence type="ECO:0000256" key="9">
    <source>
        <dbReference type="ARBA" id="ARBA00022801"/>
    </source>
</evidence>
<evidence type="ECO:0000256" key="8">
    <source>
        <dbReference type="ARBA" id="ARBA00022753"/>
    </source>
</evidence>
<keyword evidence="7 18" id="KW-0812">Transmembrane</keyword>
<dbReference type="GO" id="GO:0004620">
    <property type="term" value="F:phospholipase activity"/>
    <property type="evidence" value="ECO:0007669"/>
    <property type="project" value="TreeGrafter"/>
</dbReference>
<feature type="transmembrane region" description="Helical" evidence="18">
    <location>
        <begin position="7"/>
        <end position="24"/>
    </location>
</feature>
<sequence length="406" mass="44657">MSKITKFLNITIAVITTALIFYYYDIHHSISSADLDLLVLRGSGSGSASSSGSGTQNVQSPFKTISKTIHRPRISPDNTISTTLFDDIDVTIPDVTDRHTLLQMAKLAQNAYVHQSDETWIPPPDHLSGPVTSFGWESDDDGLRGHIFTSHDNSTVVVSIKGTSAGLIGGGGPSSKNDKFNDNLLFSCCCARVSWTWSPVCDCYDGGWQCREQCLEQAVMEDSVYYPVATTLFNNITYAYPHSNIWLTGHSLGGALASMLGLTFGVPAITFESPGDRLPSKRLHLPQIPADMTAIYHVYHTADPVAQGTCNGILSPCNAAGFAMETRCHTGMSIVYDTVTKFGWAVDLRHHRIATVINEILEHDWKDDDGKVYVPKPETEEDCIDCFKWEFGEEKDVESIPPTLRI</sequence>
<comment type="caution">
    <text evidence="19">The sequence shown here is derived from an EMBL/GenBank/DDBJ whole genome shotgun (WGS) entry which is preliminary data.</text>
</comment>
<dbReference type="GO" id="GO:0006660">
    <property type="term" value="P:phosphatidylserine catabolic process"/>
    <property type="evidence" value="ECO:0007669"/>
    <property type="project" value="TreeGrafter"/>
</dbReference>
<dbReference type="AlphaFoldDB" id="A0A4T0FWR2"/>
<keyword evidence="10" id="KW-0442">Lipid degradation</keyword>
<accession>A0A4T0FWR2</accession>
<dbReference type="GO" id="GO:0032585">
    <property type="term" value="C:multivesicular body membrane"/>
    <property type="evidence" value="ECO:0007669"/>
    <property type="project" value="UniProtKB-SubCell"/>
</dbReference>
<evidence type="ECO:0000256" key="1">
    <source>
        <dbReference type="ARBA" id="ARBA00001024"/>
    </source>
</evidence>
<reference evidence="19 20" key="1">
    <citation type="submission" date="2019-03" db="EMBL/GenBank/DDBJ databases">
        <title>Sequencing 23 genomes of Wallemia ichthyophaga.</title>
        <authorList>
            <person name="Gostincar C."/>
        </authorList>
    </citation>
    <scope>NUCLEOTIDE SEQUENCE [LARGE SCALE GENOMIC DNA]</scope>
    <source>
        <strain evidence="19 20">EXF-5753</strain>
    </source>
</reference>
<evidence type="ECO:0000256" key="17">
    <source>
        <dbReference type="ARBA" id="ARBA00029828"/>
    </source>
</evidence>
<dbReference type="Pfam" id="PF26363">
    <property type="entry name" value="Phospholipase-like"/>
    <property type="match status" value="1"/>
</dbReference>
<evidence type="ECO:0000256" key="4">
    <source>
        <dbReference type="ARBA" id="ARBA00010701"/>
    </source>
</evidence>
<evidence type="ECO:0000256" key="12">
    <source>
        <dbReference type="ARBA" id="ARBA00022989"/>
    </source>
</evidence>
<organism evidence="19 20">
    <name type="scientific">Wallemia hederae</name>
    <dbReference type="NCBI Taxonomy" id="1540922"/>
    <lineage>
        <taxon>Eukaryota</taxon>
        <taxon>Fungi</taxon>
        <taxon>Dikarya</taxon>
        <taxon>Basidiomycota</taxon>
        <taxon>Wallemiomycotina</taxon>
        <taxon>Wallemiomycetes</taxon>
        <taxon>Wallemiales</taxon>
        <taxon>Wallemiaceae</taxon>
        <taxon>Wallemia</taxon>
    </lineage>
</organism>
<evidence type="ECO:0000256" key="5">
    <source>
        <dbReference type="ARBA" id="ARBA00011137"/>
    </source>
</evidence>
<evidence type="ECO:0000256" key="10">
    <source>
        <dbReference type="ARBA" id="ARBA00022963"/>
    </source>
</evidence>
<comment type="catalytic activity">
    <reaction evidence="1">
        <text>a triacylglycerol + H2O = a diacylglycerol + a fatty acid + H(+)</text>
        <dbReference type="Rhea" id="RHEA:12044"/>
        <dbReference type="ChEBI" id="CHEBI:15377"/>
        <dbReference type="ChEBI" id="CHEBI:15378"/>
        <dbReference type="ChEBI" id="CHEBI:17855"/>
        <dbReference type="ChEBI" id="CHEBI:18035"/>
        <dbReference type="ChEBI" id="CHEBI:28868"/>
        <dbReference type="EC" id="3.1.1.3"/>
    </reaction>
</comment>
<keyword evidence="12 18" id="KW-1133">Transmembrane helix</keyword>
<evidence type="ECO:0000256" key="18">
    <source>
        <dbReference type="SAM" id="Phobius"/>
    </source>
</evidence>
<dbReference type="Gene3D" id="3.40.50.1820">
    <property type="entry name" value="alpha/beta hydrolase"/>
    <property type="match status" value="1"/>
</dbReference>
<name>A0A4T0FWR2_9BASI</name>
<dbReference type="GO" id="GO:0005775">
    <property type="term" value="C:vacuolar lumen"/>
    <property type="evidence" value="ECO:0007669"/>
    <property type="project" value="TreeGrafter"/>
</dbReference>
<evidence type="ECO:0000256" key="14">
    <source>
        <dbReference type="ARBA" id="ARBA00023098"/>
    </source>
</evidence>
<dbReference type="GO" id="GO:0034727">
    <property type="term" value="P:piecemeal microautophagy of the nucleus"/>
    <property type="evidence" value="ECO:0007669"/>
    <property type="project" value="TreeGrafter"/>
</dbReference>
<dbReference type="InterPro" id="IPR029058">
    <property type="entry name" value="AB_hydrolase_fold"/>
</dbReference>
<keyword evidence="9" id="KW-0378">Hydrolase</keyword>
<evidence type="ECO:0000256" key="15">
    <source>
        <dbReference type="ARBA" id="ARBA00023136"/>
    </source>
</evidence>
<proteinExistence type="inferred from homology"/>
<keyword evidence="20" id="KW-1185">Reference proteome</keyword>